<dbReference type="GO" id="GO:0005049">
    <property type="term" value="F:nuclear export signal receptor activity"/>
    <property type="evidence" value="ECO:0007669"/>
    <property type="project" value="InterPro"/>
</dbReference>
<comment type="subcellular location">
    <subcellularLocation>
        <location evidence="1">Nucleus membrane</location>
        <topology evidence="1">Peripheral membrane protein</topology>
        <orientation evidence="1">Nucleoplasmic side</orientation>
    </subcellularLocation>
</comment>
<evidence type="ECO:0000256" key="3">
    <source>
        <dbReference type="ARBA" id="ARBA00022448"/>
    </source>
</evidence>
<accession>A0A5B8MHI8</accession>
<dbReference type="Proteomes" id="UP000316726">
    <property type="component" value="Chromosome 3"/>
</dbReference>
<dbReference type="InterPro" id="IPR011989">
    <property type="entry name" value="ARM-like"/>
</dbReference>
<evidence type="ECO:0000259" key="6">
    <source>
        <dbReference type="PROSITE" id="PS50166"/>
    </source>
</evidence>
<dbReference type="GO" id="GO:0000056">
    <property type="term" value="P:ribosomal small subunit export from nucleus"/>
    <property type="evidence" value="ECO:0007669"/>
    <property type="project" value="TreeGrafter"/>
</dbReference>
<dbReference type="InterPro" id="IPR045065">
    <property type="entry name" value="XPO1/5"/>
</dbReference>
<dbReference type="SUPFAM" id="SSF48371">
    <property type="entry name" value="ARM repeat"/>
    <property type="match status" value="1"/>
</dbReference>
<sequence length="1075" mass="122853">MSVDFGRMEQLLDFEKPLDVGLLDTTVNAFYMSTNQTERTEIGKFMKRMQEHPQMWTRVDAILETSQNQQTRFFALQIMEDLIRLRWGALPTEQREAIRNYISNVIIKMCSDEAAARREKVFLNKLNVILVHILKHDWPSKWPSFISDIVQASKSGETLCENSMHVVRLLSEEVFDFSRGQLTQAKVKELKGSLNGEFALIHELCVYALANSRKPELIKATLRALAAYLTWIPLGFIFEGNIIGTLLHLFPQPVFRNNVLQCMTEIAGLQVDACYDMHFLTLFNGVMQHINNIVPPGTDLPAVYGQSSDEEQQLLQNLALFFTTFLKSHLTLLEKQIPQDAHMQPKINGTLNLVVQISYVNDNELFKSCLDYWSLFVCDIFSSECSMDSLPQQFAFGGSNGQKQPSRKVLHAEILSKLRLLMICKMAKPEEIIIVEDENGNIVREAMKDNATLVQYRIMRETLVYLSHLDHDDTESQMLEKLALQLNGKEWSWNRLNTLCWAIGSVSLTMAEEQENRFLVTVIRDLLNLCEITRGKDNKAVIASNIMYVVGQYPRFLRQHWKFLKTVVNKLFEFMHEKFEGVQDMACDTFLKICVKCRRRFVMLQIGESEPFVCDLLRNIQTHTNDLEPLQVNTFYEAVGLMVSAEPDTGRAAEYLQQLMSIPNMKWQEIMALARQNMTALREADPARKLANILATNTAVCTSMRGPFQKQLGLIFNDVLAVYKTYSELCSSVIATDGPLAAKRSDVKLMRSVKRQALRLLETFLDKAEANDLQQVGIGFVHTMLDPVLGDYSRSVPDARDAEVLSLFAVVVSRFGSTVESEIAAIFDACFQSTLSMITKNYEEYPDHRIKFYSLLRAVVHDCFRAICALSPEQISLLIDSIVWAFRHTERNVADLGLNLLLELLNRIQKSEFVNVFHQKHCVQLIQEIVAAMTDTFHKPGFKLHVLILQHLFSVVADPTVLTVPIWDPSQKQYPSNEHYVREHLTGLLATSFPNMSQIQVQAIVAGMFDLRKDYAAFKNHLRDFLVQTKEFATADNAELYAEETAQQRESEKQRLSTISGMVKPDQIQLDDMNM</sequence>
<dbReference type="SMART" id="SM00913">
    <property type="entry name" value="IBN_N"/>
    <property type="match status" value="1"/>
</dbReference>
<evidence type="ECO:0000256" key="1">
    <source>
        <dbReference type="ARBA" id="ARBA00004620"/>
    </source>
</evidence>
<proteinExistence type="inferred from homology"/>
<protein>
    <submittedName>
        <fullName evidence="7">Exportin</fullName>
    </submittedName>
</protein>
<name>A0A5B8MHI8_9CHLO</name>
<dbReference type="GO" id="GO:0031965">
    <property type="term" value="C:nuclear membrane"/>
    <property type="evidence" value="ECO:0007669"/>
    <property type="project" value="UniProtKB-SubCell"/>
</dbReference>
<evidence type="ECO:0000313" key="7">
    <source>
        <dbReference type="EMBL" id="QDZ19897.1"/>
    </source>
</evidence>
<dbReference type="AlphaFoldDB" id="A0A5B8MHI8"/>
<dbReference type="PROSITE" id="PS50166">
    <property type="entry name" value="IMPORTIN_B_NT"/>
    <property type="match status" value="1"/>
</dbReference>
<dbReference type="Gene3D" id="1.25.10.10">
    <property type="entry name" value="Leucine-rich Repeat Variant"/>
    <property type="match status" value="1"/>
</dbReference>
<dbReference type="EMBL" id="CP031036">
    <property type="protein sequence ID" value="QDZ19897.1"/>
    <property type="molecule type" value="Genomic_DNA"/>
</dbReference>
<gene>
    <name evidence="7" type="ORF">A3770_03p24150</name>
</gene>
<dbReference type="FunFam" id="1.25.10.10:FF:000022">
    <property type="entry name" value="protein EXPORTIN 1A"/>
    <property type="match status" value="1"/>
</dbReference>
<dbReference type="OrthoDB" id="27218at2759"/>
<dbReference type="InterPro" id="IPR013598">
    <property type="entry name" value="Exportin-1/Importin-b-like"/>
</dbReference>
<evidence type="ECO:0000313" key="8">
    <source>
        <dbReference type="Proteomes" id="UP000316726"/>
    </source>
</evidence>
<dbReference type="GO" id="GO:0031267">
    <property type="term" value="F:small GTPase binding"/>
    <property type="evidence" value="ECO:0007669"/>
    <property type="project" value="InterPro"/>
</dbReference>
<dbReference type="GO" id="GO:0000055">
    <property type="term" value="P:ribosomal large subunit export from nucleus"/>
    <property type="evidence" value="ECO:0007669"/>
    <property type="project" value="TreeGrafter"/>
</dbReference>
<comment type="similarity">
    <text evidence="2">Belongs to the exportin family.</text>
</comment>
<dbReference type="InterPro" id="IPR014877">
    <property type="entry name" value="XPO1_C_dom"/>
</dbReference>
<dbReference type="InterPro" id="IPR016024">
    <property type="entry name" value="ARM-type_fold"/>
</dbReference>
<dbReference type="InterPro" id="IPR040485">
    <property type="entry name" value="XPO1_repeat_3"/>
</dbReference>
<dbReference type="PANTHER" id="PTHR11223">
    <property type="entry name" value="EXPORTIN 1/5"/>
    <property type="match status" value="1"/>
</dbReference>
<organism evidence="7 8">
    <name type="scientific">Chloropicon primus</name>
    <dbReference type="NCBI Taxonomy" id="1764295"/>
    <lineage>
        <taxon>Eukaryota</taxon>
        <taxon>Viridiplantae</taxon>
        <taxon>Chlorophyta</taxon>
        <taxon>Chloropicophyceae</taxon>
        <taxon>Chloropicales</taxon>
        <taxon>Chloropicaceae</taxon>
        <taxon>Chloropicon</taxon>
    </lineage>
</organism>
<dbReference type="GO" id="GO:0005737">
    <property type="term" value="C:cytoplasm"/>
    <property type="evidence" value="ECO:0007669"/>
    <property type="project" value="TreeGrafter"/>
</dbReference>
<dbReference type="Pfam" id="PF18784">
    <property type="entry name" value="CRM1_repeat_2"/>
    <property type="match status" value="1"/>
</dbReference>
<reference evidence="7 8" key="1">
    <citation type="submission" date="2018-07" db="EMBL/GenBank/DDBJ databases">
        <title>The complete nuclear genome of the prasinophyte Chloropicon primus (CCMP1205).</title>
        <authorList>
            <person name="Pombert J.-F."/>
            <person name="Otis C."/>
            <person name="Turmel M."/>
            <person name="Lemieux C."/>
        </authorList>
    </citation>
    <scope>NUCLEOTIDE SEQUENCE [LARGE SCALE GENOMIC DNA]</scope>
    <source>
        <strain evidence="7 8">CCMP1205</strain>
    </source>
</reference>
<keyword evidence="3" id="KW-0813">Transport</keyword>
<dbReference type="InterPro" id="IPR001494">
    <property type="entry name" value="Importin-beta_N"/>
</dbReference>
<feature type="domain" description="Importin N-terminal" evidence="6">
    <location>
        <begin position="42"/>
        <end position="108"/>
    </location>
</feature>
<dbReference type="Pfam" id="PF03810">
    <property type="entry name" value="IBN_N"/>
    <property type="match status" value="1"/>
</dbReference>
<dbReference type="Pfam" id="PF18787">
    <property type="entry name" value="CRM1_repeat_3"/>
    <property type="match status" value="1"/>
</dbReference>
<dbReference type="InterPro" id="IPR041235">
    <property type="entry name" value="Exp1_repeat_2"/>
</dbReference>
<evidence type="ECO:0000256" key="5">
    <source>
        <dbReference type="ARBA" id="ARBA00023242"/>
    </source>
</evidence>
<dbReference type="PANTHER" id="PTHR11223:SF2">
    <property type="entry name" value="EXPORTIN-1"/>
    <property type="match status" value="1"/>
</dbReference>
<dbReference type="Pfam" id="PF18777">
    <property type="entry name" value="CRM1_repeat"/>
    <property type="match status" value="1"/>
</dbReference>
<dbReference type="GO" id="GO:0006611">
    <property type="term" value="P:protein export from nucleus"/>
    <property type="evidence" value="ECO:0007669"/>
    <property type="project" value="InterPro"/>
</dbReference>
<dbReference type="Pfam" id="PF08767">
    <property type="entry name" value="CRM1_C"/>
    <property type="match status" value="1"/>
</dbReference>
<evidence type="ECO:0000256" key="4">
    <source>
        <dbReference type="ARBA" id="ARBA00022927"/>
    </source>
</evidence>
<keyword evidence="5" id="KW-0539">Nucleus</keyword>
<keyword evidence="8" id="KW-1185">Reference proteome</keyword>
<dbReference type="Pfam" id="PF08389">
    <property type="entry name" value="Xpo1"/>
    <property type="match status" value="1"/>
</dbReference>
<evidence type="ECO:0000256" key="2">
    <source>
        <dbReference type="ARBA" id="ARBA00009466"/>
    </source>
</evidence>
<dbReference type="STRING" id="1764295.A0A5B8MHI8"/>
<keyword evidence="4" id="KW-0653">Protein transport</keyword>
<dbReference type="SMART" id="SM01102">
    <property type="entry name" value="CRM1_C"/>
    <property type="match status" value="1"/>
</dbReference>
<dbReference type="InterPro" id="IPR041123">
    <property type="entry name" value="CRM1_repeat"/>
</dbReference>